<name>A0ABN3AF62_9ACTN</name>
<reference evidence="3 4" key="1">
    <citation type="journal article" date="2019" name="Int. J. Syst. Evol. Microbiol.">
        <title>The Global Catalogue of Microorganisms (GCM) 10K type strain sequencing project: providing services to taxonomists for standard genome sequencing and annotation.</title>
        <authorList>
            <consortium name="The Broad Institute Genomics Platform"/>
            <consortium name="The Broad Institute Genome Sequencing Center for Infectious Disease"/>
            <person name="Wu L."/>
            <person name="Ma J."/>
        </authorList>
    </citation>
    <scope>NUCLEOTIDE SEQUENCE [LARGE SCALE GENOMIC DNA]</scope>
    <source>
        <strain evidence="3 4">JCM 13850</strain>
    </source>
</reference>
<feature type="transmembrane region" description="Helical" evidence="2">
    <location>
        <begin position="353"/>
        <end position="370"/>
    </location>
</feature>
<evidence type="ECO:0000313" key="3">
    <source>
        <dbReference type="EMBL" id="GAA2165076.1"/>
    </source>
</evidence>
<evidence type="ECO:0000256" key="2">
    <source>
        <dbReference type="SAM" id="Phobius"/>
    </source>
</evidence>
<accession>A0ABN3AF62</accession>
<proteinExistence type="predicted"/>
<organism evidence="3 4">
    <name type="scientific">Actinomadura napierensis</name>
    <dbReference type="NCBI Taxonomy" id="267854"/>
    <lineage>
        <taxon>Bacteria</taxon>
        <taxon>Bacillati</taxon>
        <taxon>Actinomycetota</taxon>
        <taxon>Actinomycetes</taxon>
        <taxon>Streptosporangiales</taxon>
        <taxon>Thermomonosporaceae</taxon>
        <taxon>Actinomadura</taxon>
    </lineage>
</organism>
<protein>
    <submittedName>
        <fullName evidence="3">Uncharacterized protein</fullName>
    </submittedName>
</protein>
<comment type="caution">
    <text evidence="3">The sequence shown here is derived from an EMBL/GenBank/DDBJ whole genome shotgun (WGS) entry which is preliminary data.</text>
</comment>
<evidence type="ECO:0000256" key="1">
    <source>
        <dbReference type="SAM" id="MobiDB-lite"/>
    </source>
</evidence>
<dbReference type="RefSeq" id="WP_344281311.1">
    <property type="nucleotide sequence ID" value="NZ_BAAAMR010000124.1"/>
</dbReference>
<keyword evidence="2" id="KW-0472">Membrane</keyword>
<dbReference type="EMBL" id="BAAAMR010000124">
    <property type="protein sequence ID" value="GAA2165076.1"/>
    <property type="molecule type" value="Genomic_DNA"/>
</dbReference>
<keyword evidence="4" id="KW-1185">Reference proteome</keyword>
<feature type="region of interest" description="Disordered" evidence="1">
    <location>
        <begin position="43"/>
        <end position="68"/>
    </location>
</feature>
<feature type="transmembrane region" description="Helical" evidence="2">
    <location>
        <begin position="328"/>
        <end position="347"/>
    </location>
</feature>
<keyword evidence="2" id="KW-0812">Transmembrane</keyword>
<feature type="transmembrane region" description="Helical" evidence="2">
    <location>
        <begin position="524"/>
        <end position="543"/>
    </location>
</feature>
<keyword evidence="2" id="KW-1133">Transmembrane helix</keyword>
<evidence type="ECO:0000313" key="4">
    <source>
        <dbReference type="Proteomes" id="UP001501020"/>
    </source>
</evidence>
<sequence>MNDNTPQPGEDAASIAAELAAYLNDVDEAVARTFTDERLAASLRRVTKSEQRTSDQTPAPAEREDPIPDAGVARARSMNQSATEAIHMTAVGKLREFLTAGVVSGDIDAGPEGRDEARVGGMFGVVNGNVNIYDVGSSATPEEKFDTALNLLDGNMPRRAEELIEEAVEGGHRNHRVAYYWALAVLSGRSFDDLGPDEFQALQRCSLMVVQDQSDPWLETLHVITNFINCLIVQEHSGDLTEADLDPAIQDYDNLPEERREEIRRHLGLIMTGALQDQLDVRYAAEATKRRMAGDRTGRAWKFFAPIPVPPEPRTLIRPELSRRRRSAAVAGAVLAGLGLAIVFILTVTAQPMAALVFAAATGGGGYLLATRGRAWVVARDLIAVDDARHGLPRSGKRRYAADAPEEGTDDRVWVESDKGDDQERDKLWRRNSFRNTVQPWVNAWFAGQNPTDATKRNEWWEATAGIRTTLAADIQRRFGGSDVMVDQLAWLITWRVGRTKKAWEAGELRADRDRLEEAAPSRAMVTLGVAGVGLGLLSGLAAVLSTGFGLGLLMIPTIAAGAWAVYKSEIDVFFVQQDVHAAQAAIAAAEFAEEQKAFERWTQVLEDRPTDAEMARWLDHDKLYAKELAMKACGLTNRDLVAHAILTEARSPCLRARVLFGPPRYSRYRVIVFLLTEAGVRQVSLNLDFFDGTVGNQQRNNFPYTMISSARVHAVGVRFDAGRRKVVIIDDESGDKEQYKDVDSLILSQAFRLSLVDGQHTHIIVENFDHGFLDRLREDKASLFELALDNSGVKGALRVLESVAVEGREWLSQERIRRTRRLIDLRRTFIDR</sequence>
<gene>
    <name evidence="3" type="ORF">GCM10009727_83330</name>
</gene>
<dbReference type="Proteomes" id="UP001501020">
    <property type="component" value="Unassembled WGS sequence"/>
</dbReference>